<dbReference type="InterPro" id="IPR008538">
    <property type="entry name" value="Uma2"/>
</dbReference>
<comment type="caution">
    <text evidence="2">The sequence shown here is derived from an EMBL/GenBank/DDBJ whole genome shotgun (WGS) entry which is preliminary data.</text>
</comment>
<dbReference type="InterPro" id="IPR011335">
    <property type="entry name" value="Restrct_endonuc-II-like"/>
</dbReference>
<evidence type="ECO:0000259" key="1">
    <source>
        <dbReference type="Pfam" id="PF05685"/>
    </source>
</evidence>
<accession>A0A3S3STX2</accession>
<sequence length="178" mass="20632">MQLTERELPHYTYEDYSSWEGRWELIQGIPYAMSPSPSYTHQRISQKIARLLDEALDDCVSCQAVLPVDWRIADDTVVQPDNMVLCYQPEGPFLTKAPSLIFEILSPSTSSKDRITKFNLYQEEGVGYYCIVDPKTGTAKVYVLWEGRYQKVLDATDETVNFTLKECVFDFDFSRIWD</sequence>
<dbReference type="SUPFAM" id="SSF52980">
    <property type="entry name" value="Restriction endonuclease-like"/>
    <property type="match status" value="1"/>
</dbReference>
<dbReference type="PANTHER" id="PTHR36558:SF1">
    <property type="entry name" value="RESTRICTION ENDONUCLEASE DOMAIN-CONTAINING PROTEIN-RELATED"/>
    <property type="match status" value="1"/>
</dbReference>
<keyword evidence="2" id="KW-0378">Hydrolase</keyword>
<dbReference type="EMBL" id="MTKR01000193">
    <property type="protein sequence ID" value="RWX49900.1"/>
    <property type="molecule type" value="Genomic_DNA"/>
</dbReference>
<dbReference type="Pfam" id="PF05685">
    <property type="entry name" value="Uma2"/>
    <property type="match status" value="1"/>
</dbReference>
<dbReference type="GO" id="GO:0004519">
    <property type="term" value="F:endonuclease activity"/>
    <property type="evidence" value="ECO:0007669"/>
    <property type="project" value="UniProtKB-KW"/>
</dbReference>
<feature type="domain" description="Putative restriction endonuclease" evidence="1">
    <location>
        <begin position="14"/>
        <end position="154"/>
    </location>
</feature>
<dbReference type="Gene3D" id="3.90.1570.10">
    <property type="entry name" value="tt1808, chain A"/>
    <property type="match status" value="1"/>
</dbReference>
<dbReference type="Proteomes" id="UP000287615">
    <property type="component" value="Unassembled WGS sequence"/>
</dbReference>
<dbReference type="InterPro" id="IPR012296">
    <property type="entry name" value="Nuclease_put_TT1808"/>
</dbReference>
<evidence type="ECO:0000313" key="2">
    <source>
        <dbReference type="EMBL" id="RWX49900.1"/>
    </source>
</evidence>
<organism evidence="2 3">
    <name type="scientific">Candidatus Electrothrix marina</name>
    <dbReference type="NCBI Taxonomy" id="1859130"/>
    <lineage>
        <taxon>Bacteria</taxon>
        <taxon>Pseudomonadati</taxon>
        <taxon>Thermodesulfobacteriota</taxon>
        <taxon>Desulfobulbia</taxon>
        <taxon>Desulfobulbales</taxon>
        <taxon>Desulfobulbaceae</taxon>
        <taxon>Candidatus Electrothrix</taxon>
    </lineage>
</organism>
<reference evidence="2 3" key="1">
    <citation type="submission" date="2017-01" db="EMBL/GenBank/DDBJ databases">
        <title>The cable genome- insights into the physiology and evolution of filamentous bacteria capable of sulfide oxidation via long distance electron transfer.</title>
        <authorList>
            <person name="Schreiber L."/>
            <person name="Bjerg J.T."/>
            <person name="Boggild A."/>
            <person name="Van De Vossenberg J."/>
            <person name="Meysman F."/>
            <person name="Nielsen L.P."/>
            <person name="Schramm A."/>
            <person name="Kjeldsen K.U."/>
        </authorList>
    </citation>
    <scope>NUCLEOTIDE SEQUENCE [LARGE SCALE GENOMIC DNA]</scope>
    <source>
        <strain evidence="2">A3</strain>
    </source>
</reference>
<name>A0A3S3STX2_9BACT</name>
<keyword evidence="2" id="KW-0540">Nuclease</keyword>
<proteinExistence type="predicted"/>
<protein>
    <submittedName>
        <fullName evidence="2">Endonuclease, Uma2 family (Restriction endonuclease fold)</fullName>
    </submittedName>
</protein>
<dbReference type="AlphaFoldDB" id="A0A3S3STX2"/>
<gene>
    <name evidence="2" type="ORF">VU00_11931</name>
</gene>
<evidence type="ECO:0000313" key="3">
    <source>
        <dbReference type="Proteomes" id="UP000287615"/>
    </source>
</evidence>
<dbReference type="PANTHER" id="PTHR36558">
    <property type="entry name" value="GLR1098 PROTEIN"/>
    <property type="match status" value="1"/>
</dbReference>
<dbReference type="CDD" id="cd06260">
    <property type="entry name" value="DUF820-like"/>
    <property type="match status" value="1"/>
</dbReference>
<keyword evidence="2" id="KW-0255">Endonuclease</keyword>